<comment type="caution">
    <text evidence="2">The sequence shown here is derived from an EMBL/GenBank/DDBJ whole genome shotgun (WGS) entry which is preliminary data.</text>
</comment>
<accession>A0A2N6VLK4</accession>
<name>A0A2N6VLK4_9MICO</name>
<evidence type="ECO:0000313" key="2">
    <source>
        <dbReference type="EMBL" id="PMD05031.1"/>
    </source>
</evidence>
<dbReference type="Proteomes" id="UP000235598">
    <property type="component" value="Unassembled WGS sequence"/>
</dbReference>
<organism evidence="2 3">
    <name type="scientific">Brevibacterium paucivorans</name>
    <dbReference type="NCBI Taxonomy" id="170994"/>
    <lineage>
        <taxon>Bacteria</taxon>
        <taxon>Bacillati</taxon>
        <taxon>Actinomycetota</taxon>
        <taxon>Actinomycetes</taxon>
        <taxon>Micrococcales</taxon>
        <taxon>Brevibacteriaceae</taxon>
        <taxon>Brevibacterium</taxon>
    </lineage>
</organism>
<keyword evidence="1" id="KW-0472">Membrane</keyword>
<proteinExistence type="predicted"/>
<dbReference type="OrthoDB" id="4808137at2"/>
<keyword evidence="1" id="KW-1133">Transmembrane helix</keyword>
<keyword evidence="1" id="KW-0812">Transmembrane</keyword>
<feature type="transmembrane region" description="Helical" evidence="1">
    <location>
        <begin position="21"/>
        <end position="41"/>
    </location>
</feature>
<evidence type="ECO:0008006" key="4">
    <source>
        <dbReference type="Google" id="ProtNLM"/>
    </source>
</evidence>
<dbReference type="RefSeq" id="WP_102238972.1">
    <property type="nucleotide sequence ID" value="NZ_PNHK01000003.1"/>
</dbReference>
<reference evidence="2 3" key="1">
    <citation type="submission" date="2017-09" db="EMBL/GenBank/DDBJ databases">
        <title>Bacterial strain isolated from the female urinary microbiota.</title>
        <authorList>
            <person name="Thomas-White K."/>
            <person name="Kumar N."/>
            <person name="Forster S."/>
            <person name="Putonti C."/>
            <person name="Lawley T."/>
            <person name="Wolfe A.J."/>
        </authorList>
    </citation>
    <scope>NUCLEOTIDE SEQUENCE [LARGE SCALE GENOMIC DNA]</scope>
    <source>
        <strain evidence="2 3">UMB1301</strain>
    </source>
</reference>
<dbReference type="EMBL" id="PNHK01000003">
    <property type="protein sequence ID" value="PMD05031.1"/>
    <property type="molecule type" value="Genomic_DNA"/>
</dbReference>
<evidence type="ECO:0000256" key="1">
    <source>
        <dbReference type="SAM" id="Phobius"/>
    </source>
</evidence>
<protein>
    <recommendedName>
        <fullName evidence="4">Pilus assembly protein TadE</fullName>
    </recommendedName>
</protein>
<evidence type="ECO:0000313" key="3">
    <source>
        <dbReference type="Proteomes" id="UP000235598"/>
    </source>
</evidence>
<dbReference type="AlphaFoldDB" id="A0A2N6VLK4"/>
<gene>
    <name evidence="2" type="ORF">CJ199_08000</name>
</gene>
<sequence>MKLFKKSRDKGSITLEFVGTFAIYLFLVALAFQAMLAMFSVSQANIAARNAARAEVIQAGAGKHAAYQAVSPGLRKTGVNTSCSGSRNPEGEIKCEVSLGMPIFNFKDAPDWAPQLRVSRSNTQPMTEAN</sequence>